<dbReference type="EMBL" id="PYBW01000039">
    <property type="protein sequence ID" value="PYC80527.1"/>
    <property type="molecule type" value="Genomic_DNA"/>
</dbReference>
<dbReference type="PRINTS" id="PR00419">
    <property type="entry name" value="ADXRDTASE"/>
</dbReference>
<feature type="domain" description="Amine oxidase" evidence="1">
    <location>
        <begin position="19"/>
        <end position="442"/>
    </location>
</feature>
<dbReference type="AlphaFoldDB" id="A0A2V4PAK8"/>
<dbReference type="Proteomes" id="UP000248039">
    <property type="component" value="Unassembled WGS sequence"/>
</dbReference>
<evidence type="ECO:0000259" key="1">
    <source>
        <dbReference type="Pfam" id="PF01593"/>
    </source>
</evidence>
<proteinExistence type="predicted"/>
<dbReference type="PANTHER" id="PTHR42923">
    <property type="entry name" value="PROTOPORPHYRINOGEN OXIDASE"/>
    <property type="match status" value="1"/>
</dbReference>
<protein>
    <submittedName>
        <fullName evidence="2">Amine oxidase</fullName>
    </submittedName>
</protein>
<dbReference type="Gene3D" id="1.10.3110.10">
    <property type="entry name" value="protoporphyrinogen ix oxidase, domain 3"/>
    <property type="match status" value="1"/>
</dbReference>
<dbReference type="Pfam" id="PF01593">
    <property type="entry name" value="Amino_oxidase"/>
    <property type="match status" value="1"/>
</dbReference>
<gene>
    <name evidence="2" type="ORF">C7C46_12610</name>
</gene>
<dbReference type="OrthoDB" id="3267377at2"/>
<dbReference type="Gene3D" id="3.50.50.60">
    <property type="entry name" value="FAD/NAD(P)-binding domain"/>
    <property type="match status" value="1"/>
</dbReference>
<dbReference type="InterPro" id="IPR002937">
    <property type="entry name" value="Amino_oxidase"/>
</dbReference>
<comment type="caution">
    <text evidence="2">The sequence shown here is derived from an EMBL/GenBank/DDBJ whole genome shotgun (WGS) entry which is preliminary data.</text>
</comment>
<dbReference type="InterPro" id="IPR036188">
    <property type="entry name" value="FAD/NAD-bd_sf"/>
</dbReference>
<organism evidence="2 3">
    <name type="scientific">Streptomyces tateyamensis</name>
    <dbReference type="NCBI Taxonomy" id="565073"/>
    <lineage>
        <taxon>Bacteria</taxon>
        <taxon>Bacillati</taxon>
        <taxon>Actinomycetota</taxon>
        <taxon>Actinomycetes</taxon>
        <taxon>Kitasatosporales</taxon>
        <taxon>Streptomycetaceae</taxon>
        <taxon>Streptomyces</taxon>
    </lineage>
</organism>
<sequence>MSAPDPRFDCDVAVVGAGIAGLATAFRLRQAGLWVRVFEAQDRVGGRMASSRRLGYLLDEGAETIAGRGYEATWELIRAVGIRRSEVAVVNGGFALWRHGRAHAHLGHPTGLLTGAGMSWRGRLAWLRSAVELLGRGGEFDPDHPERTPLGELTLSQYAAGRHPELLDALLQPVAGHCFGWRPERSAIGPMLANFLAVGGVGARWMTYRAGMDTLARALAARVDVAVGCPVRAVTPEAVGAAVHFADGAVRTARHVVLAVPAPVALALHPELPADERPFLAASTFSPMLKVACLLDRALPSPTRSPSYTLSVPATENRVFAGAILDHLKADGRAPQGRGLVSLFVAPGAGPELLDEPDERVVSVALTEAERYLPGLRAATTATFVHRFRHGLPEATPQALRLRRAFLERPLRSVEYAGDWVMARPSSEGAVRSARLAVERILRGAGVPAAAAYA</sequence>
<evidence type="ECO:0000313" key="2">
    <source>
        <dbReference type="EMBL" id="PYC80527.1"/>
    </source>
</evidence>
<keyword evidence="3" id="KW-1185">Reference proteome</keyword>
<reference evidence="2 3" key="1">
    <citation type="submission" date="2018-03" db="EMBL/GenBank/DDBJ databases">
        <title>Bioinformatic expansion and discovery of thiopeptide antibiotics.</title>
        <authorList>
            <person name="Schwalen C.J."/>
            <person name="Hudson G.A."/>
            <person name="Mitchell D.A."/>
        </authorList>
    </citation>
    <scope>NUCLEOTIDE SEQUENCE [LARGE SCALE GENOMIC DNA]</scope>
    <source>
        <strain evidence="2 3">ATCC 21389</strain>
    </source>
</reference>
<dbReference type="GO" id="GO:0016491">
    <property type="term" value="F:oxidoreductase activity"/>
    <property type="evidence" value="ECO:0007669"/>
    <property type="project" value="InterPro"/>
</dbReference>
<evidence type="ECO:0000313" key="3">
    <source>
        <dbReference type="Proteomes" id="UP000248039"/>
    </source>
</evidence>
<dbReference type="SUPFAM" id="SSF51905">
    <property type="entry name" value="FAD/NAD(P)-binding domain"/>
    <property type="match status" value="1"/>
</dbReference>
<dbReference type="RefSeq" id="WP_110668847.1">
    <property type="nucleotide sequence ID" value="NZ_PYBW01000039.1"/>
</dbReference>
<dbReference type="Gene3D" id="3.90.660.20">
    <property type="entry name" value="Protoporphyrinogen oxidase, mitochondrial, domain 2"/>
    <property type="match status" value="1"/>
</dbReference>
<dbReference type="SUPFAM" id="SSF54373">
    <property type="entry name" value="FAD-linked reductases, C-terminal domain"/>
    <property type="match status" value="1"/>
</dbReference>
<accession>A0A2V4PAK8</accession>
<name>A0A2V4PAK8_9ACTN</name>
<dbReference type="InterPro" id="IPR050464">
    <property type="entry name" value="Zeta_carotene_desat/Oxidored"/>
</dbReference>